<dbReference type="SMART" id="SM00710">
    <property type="entry name" value="PbH1"/>
    <property type="match status" value="10"/>
</dbReference>
<evidence type="ECO:0000313" key="7">
    <source>
        <dbReference type="Proteomes" id="UP000000253"/>
    </source>
</evidence>
<dbReference type="HOGENOM" id="CLU_014512_0_0_2"/>
<dbReference type="InterPro" id="IPR007742">
    <property type="entry name" value="NosD_dom"/>
</dbReference>
<evidence type="ECO:0000256" key="1">
    <source>
        <dbReference type="ARBA" id="ARBA00004906"/>
    </source>
</evidence>
<organism evidence="6 7">
    <name type="scientific">Methanococcus maripaludis (strain C5 / ATCC BAA-1333)</name>
    <dbReference type="NCBI Taxonomy" id="402880"/>
    <lineage>
        <taxon>Archaea</taxon>
        <taxon>Methanobacteriati</taxon>
        <taxon>Methanobacteriota</taxon>
        <taxon>Methanomada group</taxon>
        <taxon>Methanococci</taxon>
        <taxon>Methanococcales</taxon>
        <taxon>Methanococcaceae</taxon>
        <taxon>Methanococcus</taxon>
    </lineage>
</organism>
<accession>A4FZR1</accession>
<gene>
    <name evidence="6" type="ordered locus">MmarC5_1397</name>
</gene>
<dbReference type="Gene3D" id="2.60.40.10">
    <property type="entry name" value="Immunoglobulins"/>
    <property type="match status" value="3"/>
</dbReference>
<dbReference type="NCBIfam" id="TIGR03804">
    <property type="entry name" value="para_beta_helix"/>
    <property type="match status" value="5"/>
</dbReference>
<dbReference type="GeneID" id="4928395"/>
<dbReference type="Pfam" id="PF17957">
    <property type="entry name" value="Big_7"/>
    <property type="match status" value="2"/>
</dbReference>
<dbReference type="SMART" id="SM00722">
    <property type="entry name" value="CASH"/>
    <property type="match status" value="2"/>
</dbReference>
<protein>
    <submittedName>
        <fullName evidence="6">Periplasmic copper-binding protein</fullName>
    </submittedName>
</protein>
<dbReference type="SMR" id="A4FZR1"/>
<dbReference type="AlphaFoldDB" id="A4FZR1"/>
<feature type="region of interest" description="Disordered" evidence="4">
    <location>
        <begin position="691"/>
        <end position="805"/>
    </location>
</feature>
<evidence type="ECO:0000313" key="6">
    <source>
        <dbReference type="EMBL" id="ABO35695.1"/>
    </source>
</evidence>
<comment type="pathway">
    <text evidence="1">Protein modification; protein ubiquitination.</text>
</comment>
<name>A4FZR1_METM5</name>
<proteinExistence type="predicted"/>
<dbReference type="InterPro" id="IPR013783">
    <property type="entry name" value="Ig-like_fold"/>
</dbReference>
<dbReference type="InterPro" id="IPR011050">
    <property type="entry name" value="Pectin_lyase_fold/virulence"/>
</dbReference>
<dbReference type="eggNOG" id="arCOG03439">
    <property type="taxonomic scope" value="Archaea"/>
</dbReference>
<evidence type="ECO:0000256" key="4">
    <source>
        <dbReference type="SAM" id="MobiDB-lite"/>
    </source>
</evidence>
<dbReference type="SUPFAM" id="SSF51126">
    <property type="entry name" value="Pectin lyase-like"/>
    <property type="match status" value="2"/>
</dbReference>
<dbReference type="eggNOG" id="arCOG02497">
    <property type="taxonomic scope" value="Archaea"/>
</dbReference>
<dbReference type="Gene3D" id="2.160.20.10">
    <property type="entry name" value="Single-stranded right-handed beta-helix, Pectin lyase-like"/>
    <property type="match status" value="2"/>
</dbReference>
<dbReference type="Proteomes" id="UP000000253">
    <property type="component" value="Chromosome"/>
</dbReference>
<dbReference type="KEGG" id="mmq:MmarC5_1397"/>
<dbReference type="InterPro" id="IPR012334">
    <property type="entry name" value="Pectin_lyas_fold"/>
</dbReference>
<dbReference type="PANTHER" id="PTHR22990">
    <property type="entry name" value="F-BOX ONLY PROTEIN"/>
    <property type="match status" value="1"/>
</dbReference>
<evidence type="ECO:0000259" key="5">
    <source>
        <dbReference type="SMART" id="SM00722"/>
    </source>
</evidence>
<dbReference type="Pfam" id="PF05048">
    <property type="entry name" value="NosD"/>
    <property type="match status" value="1"/>
</dbReference>
<reference evidence="6 7" key="1">
    <citation type="submission" date="2007-03" db="EMBL/GenBank/DDBJ databases">
        <title>Complete sequence of chromosome of Methanococcus maripaludis C5.</title>
        <authorList>
            <consortium name="US DOE Joint Genome Institute"/>
            <person name="Copeland A."/>
            <person name="Lucas S."/>
            <person name="Lapidus A."/>
            <person name="Barry K."/>
            <person name="Glavina del Rio T."/>
            <person name="Dalin E."/>
            <person name="Tice H."/>
            <person name="Pitluck S."/>
            <person name="Chertkov O."/>
            <person name="Brettin T."/>
            <person name="Bruce D."/>
            <person name="Han C."/>
            <person name="Detter J.C."/>
            <person name="Schmutz J."/>
            <person name="Larimer F."/>
            <person name="Land M."/>
            <person name="Hauser L."/>
            <person name="Kyrpides N."/>
            <person name="Mikhailova N."/>
            <person name="Sieprawska-Lupa M."/>
            <person name="Whitman W.B."/>
            <person name="Richardson P."/>
        </authorList>
    </citation>
    <scope>NUCLEOTIDE SEQUENCE [LARGE SCALE GENOMIC DNA]</scope>
    <source>
        <strain evidence="7">C5 / ATCC BAA-1333</strain>
    </source>
</reference>
<dbReference type="STRING" id="402880.MmarC5_1397"/>
<sequence>MKIFKIFLLMVILGAISGISAEDTTIYVNTTHYWYQSGLFVESNNSIGDAVDNVPENGTVELTTDLNVSDGIIINRSDIVLDLKGNSISGNYEGWGITVSGNNVLLKNGVISNFDYGIVLETAENCKISNNEVFGNTYDGIYVLNSKNNDVSENLVYENGVIGIVTSGIFLDGSEFNNVTKNTVNNNIYNGIELLNSKNNLISGNNVFENEDNGIFIWDSQNNSVIFNEIYQNENNGILAREAEFNKIESNSIFENEDSGIYSWKTFENTISENKISKNSKGVTFWNSDLNVLFKNNFLNNLESGISIEFGTEYNTIYDNLFNNSINVRFKDSGENYWNVPTMNRSNILGGEFTAGNVWYAPEGTGFSQKAVNQDSNGDILSESYYELNFENIDYIPLAPDSTPPIVSFISPKENTFFNKNETVVINVSVNDTSGIHSVVFEIDDNYKEIPIKTGTTYTKSLNNLDYGKHTVRIYAEDNLGNTNSLVSRVFSISAPDSTPPNVKIISPTAKSYAEGSEVSIKVQVTDESELYSVYARLDGYNIDLIESSGYYINILDDLEWGVHTLWIFATDIAGNSNYNQKVTFEINEGDITPPDVEIIEPENADSFEEDSSIFIKVQVTDDDSEIDSVMVMLDGTISFTLTKNSGYYTGTIDDISYGTHNIRIYAEDIEENINSNEVVEFEIEYPDYSYTKPATTESQEETIIEVSDSENKSTTEEPAEETTEEPAEETTEEPAEETTEEPAEETTEEPAEETTEEPAEETTEEPAEETTEEPAEETTEEPAEETTEEPAEETTEEPAEETTI</sequence>
<dbReference type="InterPro" id="IPR006633">
    <property type="entry name" value="Carb-bd_sugar_hydrolysis-dom"/>
</dbReference>
<feature type="domain" description="Carbohydrate-binding/sugar hydrolysis" evidence="5">
    <location>
        <begin position="234"/>
        <end position="382"/>
    </location>
</feature>
<dbReference type="RefSeq" id="WP_011869146.1">
    <property type="nucleotide sequence ID" value="NC_009135.1"/>
</dbReference>
<dbReference type="InterPro" id="IPR022441">
    <property type="entry name" value="Para_beta_helix_rpt-2"/>
</dbReference>
<dbReference type="InterPro" id="IPR051550">
    <property type="entry name" value="SCF-Subunits/Alg-Epimerases"/>
</dbReference>
<evidence type="ECO:0000256" key="3">
    <source>
        <dbReference type="ARBA" id="ARBA00022786"/>
    </source>
</evidence>
<dbReference type="PANTHER" id="PTHR22990:SF15">
    <property type="entry name" value="F-BOX ONLY PROTEIN 10"/>
    <property type="match status" value="1"/>
</dbReference>
<feature type="domain" description="Carbohydrate-binding/sugar hydrolysis" evidence="5">
    <location>
        <begin position="68"/>
        <end position="218"/>
    </location>
</feature>
<dbReference type="EMBL" id="CP000609">
    <property type="protein sequence ID" value="ABO35695.1"/>
    <property type="molecule type" value="Genomic_DNA"/>
</dbReference>
<feature type="compositionally biased region" description="Acidic residues" evidence="4">
    <location>
        <begin position="718"/>
        <end position="805"/>
    </location>
</feature>
<dbReference type="OrthoDB" id="36243at2157"/>
<keyword evidence="2" id="KW-0677">Repeat</keyword>
<dbReference type="InterPro" id="IPR006626">
    <property type="entry name" value="PbH1"/>
</dbReference>
<evidence type="ECO:0000256" key="2">
    <source>
        <dbReference type="ARBA" id="ARBA00022737"/>
    </source>
</evidence>
<keyword evidence="3" id="KW-0833">Ubl conjugation pathway</keyword>